<dbReference type="Pfam" id="PF00691">
    <property type="entry name" value="OmpA"/>
    <property type="match status" value="1"/>
</dbReference>
<keyword evidence="2" id="KW-0732">Signal</keyword>
<evidence type="ECO:0000259" key="3">
    <source>
        <dbReference type="PROSITE" id="PS51123"/>
    </source>
</evidence>
<evidence type="ECO:0000313" key="5">
    <source>
        <dbReference type="Proteomes" id="UP000886602"/>
    </source>
</evidence>
<evidence type="ECO:0000256" key="1">
    <source>
        <dbReference type="PROSITE-ProRule" id="PRU00473"/>
    </source>
</evidence>
<dbReference type="AlphaFoldDB" id="A0A9D7IH14"/>
<evidence type="ECO:0000256" key="2">
    <source>
        <dbReference type="SAM" id="SignalP"/>
    </source>
</evidence>
<dbReference type="InterPro" id="IPR006665">
    <property type="entry name" value="OmpA-like"/>
</dbReference>
<dbReference type="InterPro" id="IPR050330">
    <property type="entry name" value="Bact_OuterMem_StrucFunc"/>
</dbReference>
<accession>A0A9D7IH14</accession>
<proteinExistence type="predicted"/>
<keyword evidence="1" id="KW-0472">Membrane</keyword>
<dbReference type="InterPro" id="IPR036737">
    <property type="entry name" value="OmpA-like_sf"/>
</dbReference>
<gene>
    <name evidence="4" type="ORF">IPJ48_05520</name>
</gene>
<organism evidence="4 5">
    <name type="scientific">Candidatus Propionivibrio dominans</name>
    <dbReference type="NCBI Taxonomy" id="2954373"/>
    <lineage>
        <taxon>Bacteria</taxon>
        <taxon>Pseudomonadati</taxon>
        <taxon>Pseudomonadota</taxon>
        <taxon>Betaproteobacteria</taxon>
        <taxon>Rhodocyclales</taxon>
        <taxon>Rhodocyclaceae</taxon>
        <taxon>Propionivibrio</taxon>
    </lineage>
</organism>
<evidence type="ECO:0000313" key="4">
    <source>
        <dbReference type="EMBL" id="MBK7422584.1"/>
    </source>
</evidence>
<dbReference type="Gene3D" id="3.30.1330.60">
    <property type="entry name" value="OmpA-like domain"/>
    <property type="match status" value="1"/>
</dbReference>
<feature type="chain" id="PRO_5038911811" evidence="2">
    <location>
        <begin position="27"/>
        <end position="164"/>
    </location>
</feature>
<dbReference type="CDD" id="cd07185">
    <property type="entry name" value="OmpA_C-like"/>
    <property type="match status" value="1"/>
</dbReference>
<dbReference type="GO" id="GO:0016020">
    <property type="term" value="C:membrane"/>
    <property type="evidence" value="ECO:0007669"/>
    <property type="project" value="UniProtKB-UniRule"/>
</dbReference>
<comment type="caution">
    <text evidence="4">The sequence shown here is derived from an EMBL/GenBank/DDBJ whole genome shotgun (WGS) entry which is preliminary data.</text>
</comment>
<protein>
    <submittedName>
        <fullName evidence="4">OmpA family protein</fullName>
    </submittedName>
</protein>
<sequence>MTLSNLKSLSFIVAALMLAGCSGPQAHTQESENRTSQETQVVPPAPEKVMDRALTDENNIYFTAGTTTVDQEGKDKLRQHAQNLKQNPRKMLILTAHADDSGSRNYNLAIAEERLMAVFKLLRSYGAPAKQIRRNRVNSARKQQICLSADCQLQIRRVELVYPP</sequence>
<feature type="domain" description="OmpA-like" evidence="3">
    <location>
        <begin position="49"/>
        <end position="164"/>
    </location>
</feature>
<dbReference type="PROSITE" id="PS51257">
    <property type="entry name" value="PROKAR_LIPOPROTEIN"/>
    <property type="match status" value="1"/>
</dbReference>
<feature type="signal peptide" evidence="2">
    <location>
        <begin position="1"/>
        <end position="26"/>
    </location>
</feature>
<dbReference type="EMBL" id="JADJNC010000008">
    <property type="protein sequence ID" value="MBK7422584.1"/>
    <property type="molecule type" value="Genomic_DNA"/>
</dbReference>
<dbReference type="PANTHER" id="PTHR30329">
    <property type="entry name" value="STATOR ELEMENT OF FLAGELLAR MOTOR COMPLEX"/>
    <property type="match status" value="1"/>
</dbReference>
<dbReference type="SUPFAM" id="SSF103088">
    <property type="entry name" value="OmpA-like"/>
    <property type="match status" value="1"/>
</dbReference>
<dbReference type="PANTHER" id="PTHR30329:SF21">
    <property type="entry name" value="LIPOPROTEIN YIAD-RELATED"/>
    <property type="match status" value="1"/>
</dbReference>
<dbReference type="PROSITE" id="PS51123">
    <property type="entry name" value="OMPA_2"/>
    <property type="match status" value="1"/>
</dbReference>
<dbReference type="Proteomes" id="UP000886602">
    <property type="component" value="Unassembled WGS sequence"/>
</dbReference>
<name>A0A9D7IH14_9RHOO</name>
<reference evidence="4" key="1">
    <citation type="submission" date="2020-10" db="EMBL/GenBank/DDBJ databases">
        <title>Connecting structure to function with the recovery of over 1000 high-quality activated sludge metagenome-assembled genomes encoding full-length rRNA genes using long-read sequencing.</title>
        <authorList>
            <person name="Singleton C.M."/>
            <person name="Petriglieri F."/>
            <person name="Kristensen J.M."/>
            <person name="Kirkegaard R.H."/>
            <person name="Michaelsen T.Y."/>
            <person name="Andersen M.H."/>
            <person name="Karst S.M."/>
            <person name="Dueholm M.S."/>
            <person name="Nielsen P.H."/>
            <person name="Albertsen M."/>
        </authorList>
    </citation>
    <scope>NUCLEOTIDE SEQUENCE</scope>
    <source>
        <strain evidence="4">EsbW_18-Q3-R4-48_MAXAC.044</strain>
    </source>
</reference>